<name>B8BUQ0_THAPS</name>
<evidence type="ECO:0000313" key="4">
    <source>
        <dbReference type="Proteomes" id="UP000001449"/>
    </source>
</evidence>
<sequence>MISSRRVFVVTHIAAILALIYATNTQTCDDVSDSTTCNSSDEVPTGKYATWDEAPKSIEEFDHGNDRSVCRLPFISVEEWEEGQYWERDVPVIVRNVTDHWKALEHWTKEEMVRRYPDVMVGMGASRDLGQTGPDDAGDALTKTTIKDFIANHMHEADKYVFDRKLNMPDGLLEDCMPYPMPTRMYHEDAEAIINSGLQNRLMWKDHLALTIGRDLQGLTFHRHNAAWNTVIFGAKRWLLYDSVRFEHNITRLKRMTRDINNPIQLTGADWIRKLYDVDERKEELRTFGHDCIQRAGEMIYVPSGWAHMVVNIGDTVAVVSERGLDAMEA</sequence>
<dbReference type="Proteomes" id="UP000001449">
    <property type="component" value="Chromosome 2"/>
</dbReference>
<dbReference type="PROSITE" id="PS51184">
    <property type="entry name" value="JMJC"/>
    <property type="match status" value="1"/>
</dbReference>
<dbReference type="Pfam" id="PF13621">
    <property type="entry name" value="Cupin_8"/>
    <property type="match status" value="1"/>
</dbReference>
<dbReference type="STRING" id="35128.B8BUQ0"/>
<evidence type="ECO:0000313" key="3">
    <source>
        <dbReference type="EMBL" id="EED94798.1"/>
    </source>
</evidence>
<dbReference type="KEGG" id="tps:THAPSDRAFT_2557"/>
<dbReference type="EMBL" id="CM000639">
    <property type="protein sequence ID" value="EED94798.1"/>
    <property type="molecule type" value="Genomic_DNA"/>
</dbReference>
<dbReference type="InterPro" id="IPR003347">
    <property type="entry name" value="JmjC_dom"/>
</dbReference>
<proteinExistence type="predicted"/>
<dbReference type="InterPro" id="IPR041667">
    <property type="entry name" value="Cupin_8"/>
</dbReference>
<dbReference type="InParanoid" id="B8BUQ0"/>
<gene>
    <name evidence="3" type="ORF">THAPSDRAFT_2557</name>
</gene>
<keyword evidence="1" id="KW-0732">Signal</keyword>
<evidence type="ECO:0000259" key="2">
    <source>
        <dbReference type="PROSITE" id="PS51184"/>
    </source>
</evidence>
<dbReference type="PaxDb" id="35128-Thaps2557"/>
<feature type="chain" id="PRO_5002868669" description="JmjC domain-containing protein" evidence="1">
    <location>
        <begin position="23"/>
        <end position="330"/>
    </location>
</feature>
<dbReference type="AlphaFoldDB" id="B8BUQ0"/>
<dbReference type="PANTHER" id="PTHR12480">
    <property type="entry name" value="ARGININE DEMETHYLASE AND LYSYL-HYDROXYLASE JMJD"/>
    <property type="match status" value="1"/>
</dbReference>
<dbReference type="Gene3D" id="2.60.120.650">
    <property type="entry name" value="Cupin"/>
    <property type="match status" value="1"/>
</dbReference>
<reference evidence="3 4" key="2">
    <citation type="journal article" date="2008" name="Nature">
        <title>The Phaeodactylum genome reveals the evolutionary history of diatom genomes.</title>
        <authorList>
            <person name="Bowler C."/>
            <person name="Allen A.E."/>
            <person name="Badger J.H."/>
            <person name="Grimwood J."/>
            <person name="Jabbari K."/>
            <person name="Kuo A."/>
            <person name="Maheswari U."/>
            <person name="Martens C."/>
            <person name="Maumus F."/>
            <person name="Otillar R.P."/>
            <person name="Rayko E."/>
            <person name="Salamov A."/>
            <person name="Vandepoele K."/>
            <person name="Beszteri B."/>
            <person name="Gruber A."/>
            <person name="Heijde M."/>
            <person name="Katinka M."/>
            <person name="Mock T."/>
            <person name="Valentin K."/>
            <person name="Verret F."/>
            <person name="Berges J.A."/>
            <person name="Brownlee C."/>
            <person name="Cadoret J.P."/>
            <person name="Chiovitti A."/>
            <person name="Choi C.J."/>
            <person name="Coesel S."/>
            <person name="De Martino A."/>
            <person name="Detter J.C."/>
            <person name="Durkin C."/>
            <person name="Falciatore A."/>
            <person name="Fournet J."/>
            <person name="Haruta M."/>
            <person name="Huysman M.J."/>
            <person name="Jenkins B.D."/>
            <person name="Jiroutova K."/>
            <person name="Jorgensen R.E."/>
            <person name="Joubert Y."/>
            <person name="Kaplan A."/>
            <person name="Kroger N."/>
            <person name="Kroth P.G."/>
            <person name="La Roche J."/>
            <person name="Lindquist E."/>
            <person name="Lommer M."/>
            <person name="Martin-Jezequel V."/>
            <person name="Lopez P.J."/>
            <person name="Lucas S."/>
            <person name="Mangogna M."/>
            <person name="McGinnis K."/>
            <person name="Medlin L.K."/>
            <person name="Montsant A."/>
            <person name="Oudot-Le Secq M.P."/>
            <person name="Napoli C."/>
            <person name="Obornik M."/>
            <person name="Parker M.S."/>
            <person name="Petit J.L."/>
            <person name="Porcel B.M."/>
            <person name="Poulsen N."/>
            <person name="Robison M."/>
            <person name="Rychlewski L."/>
            <person name="Rynearson T.A."/>
            <person name="Schmutz J."/>
            <person name="Shapiro H."/>
            <person name="Siaut M."/>
            <person name="Stanley M."/>
            <person name="Sussman M.R."/>
            <person name="Taylor A.R."/>
            <person name="Vardi A."/>
            <person name="von Dassow P."/>
            <person name="Vyverman W."/>
            <person name="Willis A."/>
            <person name="Wyrwicz L.S."/>
            <person name="Rokhsar D.S."/>
            <person name="Weissenbach J."/>
            <person name="Armbrust E.V."/>
            <person name="Green B.R."/>
            <person name="Van de Peer Y."/>
            <person name="Grigoriev I.V."/>
        </authorList>
    </citation>
    <scope>NUCLEOTIDE SEQUENCE [LARGE SCALE GENOMIC DNA]</scope>
    <source>
        <strain evidence="3 4">CCMP1335</strain>
    </source>
</reference>
<organism evidence="3 4">
    <name type="scientific">Thalassiosira pseudonana</name>
    <name type="common">Marine diatom</name>
    <name type="synonym">Cyclotella nana</name>
    <dbReference type="NCBI Taxonomy" id="35128"/>
    <lineage>
        <taxon>Eukaryota</taxon>
        <taxon>Sar</taxon>
        <taxon>Stramenopiles</taxon>
        <taxon>Ochrophyta</taxon>
        <taxon>Bacillariophyta</taxon>
        <taxon>Coscinodiscophyceae</taxon>
        <taxon>Thalassiosirophycidae</taxon>
        <taxon>Thalassiosirales</taxon>
        <taxon>Thalassiosiraceae</taxon>
        <taxon>Thalassiosira</taxon>
    </lineage>
</organism>
<dbReference type="eggNOG" id="KOG2130">
    <property type="taxonomic scope" value="Eukaryota"/>
</dbReference>
<feature type="domain" description="JmjC" evidence="2">
    <location>
        <begin position="178"/>
        <end position="330"/>
    </location>
</feature>
<evidence type="ECO:0000256" key="1">
    <source>
        <dbReference type="SAM" id="SignalP"/>
    </source>
</evidence>
<accession>B8BUQ0</accession>
<dbReference type="GeneID" id="7444691"/>
<dbReference type="HOGENOM" id="CLU_843316_0_0_1"/>
<reference evidence="3 4" key="1">
    <citation type="journal article" date="2004" name="Science">
        <title>The genome of the diatom Thalassiosira pseudonana: ecology, evolution, and metabolism.</title>
        <authorList>
            <person name="Armbrust E.V."/>
            <person name="Berges J.A."/>
            <person name="Bowler C."/>
            <person name="Green B.R."/>
            <person name="Martinez D."/>
            <person name="Putnam N.H."/>
            <person name="Zhou S."/>
            <person name="Allen A.E."/>
            <person name="Apt K.E."/>
            <person name="Bechner M."/>
            <person name="Brzezinski M.A."/>
            <person name="Chaal B.K."/>
            <person name="Chiovitti A."/>
            <person name="Davis A.K."/>
            <person name="Demarest M.S."/>
            <person name="Detter J.C."/>
            <person name="Glavina T."/>
            <person name="Goodstein D."/>
            <person name="Hadi M.Z."/>
            <person name="Hellsten U."/>
            <person name="Hildebrand M."/>
            <person name="Jenkins B.D."/>
            <person name="Jurka J."/>
            <person name="Kapitonov V.V."/>
            <person name="Kroger N."/>
            <person name="Lau W.W."/>
            <person name="Lane T.W."/>
            <person name="Larimer F.W."/>
            <person name="Lippmeier J.C."/>
            <person name="Lucas S."/>
            <person name="Medina M."/>
            <person name="Montsant A."/>
            <person name="Obornik M."/>
            <person name="Parker M.S."/>
            <person name="Palenik B."/>
            <person name="Pazour G.J."/>
            <person name="Richardson P.M."/>
            <person name="Rynearson T.A."/>
            <person name="Saito M.A."/>
            <person name="Schwartz D.C."/>
            <person name="Thamatrakoln K."/>
            <person name="Valentin K."/>
            <person name="Vardi A."/>
            <person name="Wilkerson F.P."/>
            <person name="Rokhsar D.S."/>
        </authorList>
    </citation>
    <scope>NUCLEOTIDE SEQUENCE [LARGE SCALE GENOMIC DNA]</scope>
    <source>
        <strain evidence="3 4">CCMP1335</strain>
    </source>
</reference>
<dbReference type="InterPro" id="IPR050910">
    <property type="entry name" value="JMJD6_ArgDemeth/LysHydrox"/>
</dbReference>
<dbReference type="PANTHER" id="PTHR12480:SF35">
    <property type="entry name" value="TRANSCRIPTION FACTOR JUMONJI, JMJC DOMAIN-CONTAINING PROTEIN"/>
    <property type="match status" value="1"/>
</dbReference>
<feature type="signal peptide" evidence="1">
    <location>
        <begin position="1"/>
        <end position="22"/>
    </location>
</feature>
<dbReference type="OMA" id="IFGAKRW"/>
<keyword evidence="4" id="KW-1185">Reference proteome</keyword>
<protein>
    <recommendedName>
        <fullName evidence="2">JmjC domain-containing protein</fullName>
    </recommendedName>
</protein>
<dbReference type="RefSeq" id="XP_002287355.1">
    <property type="nucleotide sequence ID" value="XM_002287319.1"/>
</dbReference>
<dbReference type="SUPFAM" id="SSF51197">
    <property type="entry name" value="Clavaminate synthase-like"/>
    <property type="match status" value="1"/>
</dbReference>